<feature type="compositionally biased region" description="Polar residues" evidence="1">
    <location>
        <begin position="151"/>
        <end position="164"/>
    </location>
</feature>
<evidence type="ECO:0000256" key="1">
    <source>
        <dbReference type="SAM" id="MobiDB-lite"/>
    </source>
</evidence>
<dbReference type="Pfam" id="PF03004">
    <property type="entry name" value="Transposase_24"/>
    <property type="match status" value="1"/>
</dbReference>
<dbReference type="AlphaFoldDB" id="A0A1S3EEE8"/>
<name>A0A1S3EEE8_CICAR</name>
<protein>
    <submittedName>
        <fullName evidence="3">Uncharacterized protein LOC105852606</fullName>
    </submittedName>
</protein>
<reference evidence="3" key="2">
    <citation type="submission" date="2025-08" db="UniProtKB">
        <authorList>
            <consortium name="RefSeq"/>
        </authorList>
    </citation>
    <scope>IDENTIFICATION</scope>
    <source>
        <tissue evidence="3">Etiolated seedlings</tissue>
    </source>
</reference>
<dbReference type="OrthoDB" id="1931453at2759"/>
<reference evidence="2" key="1">
    <citation type="journal article" date="2013" name="Nat. Biotechnol.">
        <title>Draft genome sequence of chickpea (Cicer arietinum) provides a resource for trait improvement.</title>
        <authorList>
            <person name="Varshney R.K."/>
            <person name="Song C."/>
            <person name="Saxena R.K."/>
            <person name="Azam S."/>
            <person name="Yu S."/>
            <person name="Sharpe A.G."/>
            <person name="Cannon S."/>
            <person name="Baek J."/>
            <person name="Rosen B.D."/>
            <person name="Tar'an B."/>
            <person name="Millan T."/>
            <person name="Zhang X."/>
            <person name="Ramsay L.D."/>
            <person name="Iwata A."/>
            <person name="Wang Y."/>
            <person name="Nelson W."/>
            <person name="Farmer A.D."/>
            <person name="Gaur P.M."/>
            <person name="Soderlund C."/>
            <person name="Penmetsa R.V."/>
            <person name="Xu C."/>
            <person name="Bharti A.K."/>
            <person name="He W."/>
            <person name="Winter P."/>
            <person name="Zhao S."/>
            <person name="Hane J.K."/>
            <person name="Carrasquilla-Garcia N."/>
            <person name="Condie J.A."/>
            <person name="Upadhyaya H.D."/>
            <person name="Luo M.C."/>
            <person name="Thudi M."/>
            <person name="Gowda C.L."/>
            <person name="Singh N.P."/>
            <person name="Lichtenzveig J."/>
            <person name="Gali K.K."/>
            <person name="Rubio J."/>
            <person name="Nadarajan N."/>
            <person name="Dolezel J."/>
            <person name="Bansal K.C."/>
            <person name="Xu X."/>
            <person name="Edwards D."/>
            <person name="Zhang G."/>
            <person name="Kahl G."/>
            <person name="Gil J."/>
            <person name="Singh K.B."/>
            <person name="Datta S.K."/>
            <person name="Jackson S.A."/>
            <person name="Wang J."/>
            <person name="Cook D.R."/>
        </authorList>
    </citation>
    <scope>NUCLEOTIDE SEQUENCE [LARGE SCALE GENOMIC DNA]</scope>
    <source>
        <strain evidence="2">cv. CDC Frontier</strain>
    </source>
</reference>
<dbReference type="InterPro" id="IPR004252">
    <property type="entry name" value="Probable_transposase_24"/>
</dbReference>
<evidence type="ECO:0000313" key="2">
    <source>
        <dbReference type="Proteomes" id="UP000087171"/>
    </source>
</evidence>
<evidence type="ECO:0000313" key="3">
    <source>
        <dbReference type="RefSeq" id="XP_012574210.1"/>
    </source>
</evidence>
<organism evidence="2 3">
    <name type="scientific">Cicer arietinum</name>
    <name type="common">Chickpea</name>
    <name type="synonym">Garbanzo</name>
    <dbReference type="NCBI Taxonomy" id="3827"/>
    <lineage>
        <taxon>Eukaryota</taxon>
        <taxon>Viridiplantae</taxon>
        <taxon>Streptophyta</taxon>
        <taxon>Embryophyta</taxon>
        <taxon>Tracheophyta</taxon>
        <taxon>Spermatophyta</taxon>
        <taxon>Magnoliopsida</taxon>
        <taxon>eudicotyledons</taxon>
        <taxon>Gunneridae</taxon>
        <taxon>Pentapetalae</taxon>
        <taxon>rosids</taxon>
        <taxon>fabids</taxon>
        <taxon>Fabales</taxon>
        <taxon>Fabaceae</taxon>
        <taxon>Papilionoideae</taxon>
        <taxon>50 kb inversion clade</taxon>
        <taxon>NPAAA clade</taxon>
        <taxon>Hologalegina</taxon>
        <taxon>IRL clade</taxon>
        <taxon>Cicereae</taxon>
        <taxon>Cicer</taxon>
    </lineage>
</organism>
<proteinExistence type="predicted"/>
<keyword evidence="2" id="KW-1185">Reference proteome</keyword>
<accession>A0A1S3EEE8</accession>
<feature type="region of interest" description="Disordered" evidence="1">
    <location>
        <begin position="149"/>
        <end position="183"/>
    </location>
</feature>
<gene>
    <name evidence="3" type="primary">LOC105852606</name>
</gene>
<sequence>MGSKSLPKFIDEKIKKGKGVLPGRKEIYIDTRTRKDGTIVNEKAARLIEELKKHSNEAGTSQSTQDTQGSMSWKDDIFYQVQGPDKNGRVRCMGKIPHFKKSKVCPSENEELRKRVKNMENLLANVMTLIQNRFSGEDVNDIIQAARQVPDASSAQNHLNSISPNNNENNENDTSQRLKVLGP</sequence>
<dbReference type="RefSeq" id="XP_012574210.1">
    <property type="nucleotide sequence ID" value="XM_012718756.2"/>
</dbReference>
<dbReference type="Proteomes" id="UP000087171">
    <property type="component" value="Chromosome Ca7"/>
</dbReference>